<comment type="subcellular location">
    <subcellularLocation>
        <location evidence="1">Periplasm</location>
    </subcellularLocation>
</comment>
<dbReference type="GO" id="GO:0015833">
    <property type="term" value="P:peptide transport"/>
    <property type="evidence" value="ECO:0007669"/>
    <property type="project" value="TreeGrafter"/>
</dbReference>
<dbReference type="InterPro" id="IPR039424">
    <property type="entry name" value="SBP_5"/>
</dbReference>
<proteinExistence type="inferred from homology"/>
<gene>
    <name evidence="6" type="ORF">DFH01_22935</name>
</gene>
<keyword evidence="7" id="KW-1185">Reference proteome</keyword>
<dbReference type="GO" id="GO:0043190">
    <property type="term" value="C:ATP-binding cassette (ABC) transporter complex"/>
    <property type="evidence" value="ECO:0007669"/>
    <property type="project" value="InterPro"/>
</dbReference>
<comment type="similarity">
    <text evidence="2">Belongs to the bacterial solute-binding protein 5 family.</text>
</comment>
<dbReference type="GO" id="GO:0030288">
    <property type="term" value="C:outer membrane-bounded periplasmic space"/>
    <property type="evidence" value="ECO:0007669"/>
    <property type="project" value="UniProtKB-ARBA"/>
</dbReference>
<evidence type="ECO:0000256" key="1">
    <source>
        <dbReference type="ARBA" id="ARBA00004418"/>
    </source>
</evidence>
<organism evidence="6 7">
    <name type="scientific">Falsiroseomonas bella</name>
    <dbReference type="NCBI Taxonomy" id="2184016"/>
    <lineage>
        <taxon>Bacteria</taxon>
        <taxon>Pseudomonadati</taxon>
        <taxon>Pseudomonadota</taxon>
        <taxon>Alphaproteobacteria</taxon>
        <taxon>Acetobacterales</taxon>
        <taxon>Roseomonadaceae</taxon>
        <taxon>Falsiroseomonas</taxon>
    </lineage>
</organism>
<reference evidence="7" key="1">
    <citation type="submission" date="2018-05" db="EMBL/GenBank/DDBJ databases">
        <authorList>
            <person name="Du Z."/>
            <person name="Wang X."/>
        </authorList>
    </citation>
    <scope>NUCLEOTIDE SEQUENCE [LARGE SCALE GENOMIC DNA]</scope>
    <source>
        <strain evidence="7">CQN31</strain>
    </source>
</reference>
<comment type="caution">
    <text evidence="6">The sequence shown here is derived from an EMBL/GenBank/DDBJ whole genome shotgun (WGS) entry which is preliminary data.</text>
</comment>
<dbReference type="Gene3D" id="3.90.76.10">
    <property type="entry name" value="Dipeptide-binding Protein, Domain 1"/>
    <property type="match status" value="1"/>
</dbReference>
<dbReference type="InterPro" id="IPR030678">
    <property type="entry name" value="Peptide/Ni-bd"/>
</dbReference>
<dbReference type="PANTHER" id="PTHR30290:SF38">
    <property type="entry name" value="D,D-DIPEPTIDE-BINDING PERIPLASMIC PROTEIN DDPA-RELATED"/>
    <property type="match status" value="1"/>
</dbReference>
<dbReference type="Proteomes" id="UP000245765">
    <property type="component" value="Unassembled WGS sequence"/>
</dbReference>
<dbReference type="PIRSF" id="PIRSF002741">
    <property type="entry name" value="MppA"/>
    <property type="match status" value="1"/>
</dbReference>
<evidence type="ECO:0000256" key="4">
    <source>
        <dbReference type="SAM" id="MobiDB-lite"/>
    </source>
</evidence>
<feature type="compositionally biased region" description="Low complexity" evidence="4">
    <location>
        <begin position="1"/>
        <end position="22"/>
    </location>
</feature>
<dbReference type="Gene3D" id="3.10.105.10">
    <property type="entry name" value="Dipeptide-binding Protein, Domain 3"/>
    <property type="match status" value="1"/>
</dbReference>
<dbReference type="SUPFAM" id="SSF53850">
    <property type="entry name" value="Periplasmic binding protein-like II"/>
    <property type="match status" value="1"/>
</dbReference>
<name>A0A317FCA1_9PROT</name>
<dbReference type="Pfam" id="PF00496">
    <property type="entry name" value="SBP_bac_5"/>
    <property type="match status" value="1"/>
</dbReference>
<dbReference type="GO" id="GO:1904680">
    <property type="term" value="F:peptide transmembrane transporter activity"/>
    <property type="evidence" value="ECO:0007669"/>
    <property type="project" value="TreeGrafter"/>
</dbReference>
<evidence type="ECO:0000313" key="7">
    <source>
        <dbReference type="Proteomes" id="UP000245765"/>
    </source>
</evidence>
<dbReference type="AlphaFoldDB" id="A0A317FCA1"/>
<evidence type="ECO:0000256" key="3">
    <source>
        <dbReference type="ARBA" id="ARBA00022729"/>
    </source>
</evidence>
<feature type="domain" description="Solute-binding protein family 5" evidence="5">
    <location>
        <begin position="110"/>
        <end position="462"/>
    </location>
</feature>
<evidence type="ECO:0000259" key="5">
    <source>
        <dbReference type="Pfam" id="PF00496"/>
    </source>
</evidence>
<accession>A0A317FCA1</accession>
<protein>
    <submittedName>
        <fullName evidence="6">ABC transporter substrate-binding protein</fullName>
    </submittedName>
</protein>
<feature type="region of interest" description="Disordered" evidence="4">
    <location>
        <begin position="1"/>
        <end position="38"/>
    </location>
</feature>
<dbReference type="InterPro" id="IPR000914">
    <property type="entry name" value="SBP_5_dom"/>
</dbReference>
<dbReference type="PANTHER" id="PTHR30290">
    <property type="entry name" value="PERIPLASMIC BINDING COMPONENT OF ABC TRANSPORTER"/>
    <property type="match status" value="1"/>
</dbReference>
<sequence length="560" mass="61580">MQLRPSLLTPRPSPPRLQRSTPAPGCPRTSKRMPNPMPRPVRLLIAATLLATALPAGQAAAQTATRASTLRVAPETLTRVLDPHFTTSFTTRDFAYLVFDTLVAVNDRWEPTPQMLERWERSADGLTWTFTLREGLAWHDGQPVTAEDCVASIRRWGARDALGGAMMRATAALEVVDAKTFRLTLREPFGLVLQALGKPGAMVPMMMPARLAATPPMQQIPEVIGSGPYIFAADEYRPGDRIVVRRNPAYRPRSEPPVWASGGKAARMERVELIAMPDVSTQVSALTTGEIDYVERLPADVLPVLERNRAVRVATVSSYGYQGILRFNHLHPPFDNPQVRRAVMLAVNQADYLAAVAGRPEFARECRSMFGCGTPLESTAGMPERADFAAAQRMLRESGADLSTPIVIIHPADAPGIAALGLVSQDLLTRLGLRVDLQSMDLNTYFGRRARMDGWNLAHTTNTVPDMQSPLLNPFVNGSGRQGGFAGWPQDAEVERRRAEFARAQDDAARKRISDEIHRRAAEGGFYMPLGQFTAASAWRSELNGVLTGPAMFLWNISRN</sequence>
<dbReference type="Gene3D" id="3.40.190.10">
    <property type="entry name" value="Periplasmic binding protein-like II"/>
    <property type="match status" value="1"/>
</dbReference>
<evidence type="ECO:0000256" key="2">
    <source>
        <dbReference type="ARBA" id="ARBA00005695"/>
    </source>
</evidence>
<keyword evidence="3" id="KW-0732">Signal</keyword>
<dbReference type="EMBL" id="QGNA01000005">
    <property type="protein sequence ID" value="PWS35166.1"/>
    <property type="molecule type" value="Genomic_DNA"/>
</dbReference>
<evidence type="ECO:0000313" key="6">
    <source>
        <dbReference type="EMBL" id="PWS35166.1"/>
    </source>
</evidence>
<dbReference type="CDD" id="cd08502">
    <property type="entry name" value="PBP2_NikA_DppA_OppA_like_16"/>
    <property type="match status" value="1"/>
</dbReference>